<sequence>MPGAKEHAGPVLAASPRVAHRQNWRSNAQPPRQALEAGVWHRHRLIVPQRTEQEPAECIITSIENLQGQRCSQDVETCCDAYQERSAAEYTRLLQCAWLILSSHKPATIRLNSCIASFGAFAHFGEFLTPALPKGPVISDIILTVVSCEAYCLRVRSAPTPTPTPPPSLPICFAPTRGRRQPSSFAAAHLIAGHHVDSAFRGSVPSGLASTVDQPPSYPEHQSRGNPDRRLPEQLVSGLTTYWMASSEVDQKFLGRLARAVEQDNPLLSSMLFKILGLSLNLAEQLVAAKKQRKPTPVTSPLFLRRILHILWLSREGLVMLQQYVIPMVGNYVELKVLAYKLRASFHHIFVLFHNSPPVSTIGSWTPEAISAAFAPIYKDGHGLLGVEGDPISRSSSVQPTHALEGGPVGPPPGFETQVALLPPSFLLPEKDYLPTAHEYFQEAMDLADQLLWGSHSLRLSVKTEYAAFLYECVHDAESSRQLAKKTVAEVYDATEGMDDDMFRDACELVTVLGKMMKRGLGTTSSVAKGKRADVTPSTPPMTKPPPGMENAI</sequence>
<evidence type="ECO:0000313" key="2">
    <source>
        <dbReference type="Proteomes" id="UP001148737"/>
    </source>
</evidence>
<reference evidence="1" key="1">
    <citation type="submission" date="2022-07" db="EMBL/GenBank/DDBJ databases">
        <title>Genome Sequence of Lecanicillium saksenae.</title>
        <authorList>
            <person name="Buettner E."/>
        </authorList>
    </citation>
    <scope>NUCLEOTIDE SEQUENCE</scope>
    <source>
        <strain evidence="1">VT-O1</strain>
    </source>
</reference>
<keyword evidence="2" id="KW-1185">Reference proteome</keyword>
<dbReference type="Proteomes" id="UP001148737">
    <property type="component" value="Unassembled WGS sequence"/>
</dbReference>
<dbReference type="EMBL" id="JANAKD010000034">
    <property type="protein sequence ID" value="KAJ3498785.1"/>
    <property type="molecule type" value="Genomic_DNA"/>
</dbReference>
<accession>A0ACC1R5D0</accession>
<evidence type="ECO:0000313" key="1">
    <source>
        <dbReference type="EMBL" id="KAJ3498785.1"/>
    </source>
</evidence>
<name>A0ACC1R5D0_9HYPO</name>
<gene>
    <name evidence="1" type="ORF">NLG97_g852</name>
</gene>
<protein>
    <submittedName>
        <fullName evidence="1">Uncharacterized protein</fullName>
    </submittedName>
</protein>
<proteinExistence type="predicted"/>
<comment type="caution">
    <text evidence="1">The sequence shown here is derived from an EMBL/GenBank/DDBJ whole genome shotgun (WGS) entry which is preliminary data.</text>
</comment>
<organism evidence="1 2">
    <name type="scientific">Lecanicillium saksenae</name>
    <dbReference type="NCBI Taxonomy" id="468837"/>
    <lineage>
        <taxon>Eukaryota</taxon>
        <taxon>Fungi</taxon>
        <taxon>Dikarya</taxon>
        <taxon>Ascomycota</taxon>
        <taxon>Pezizomycotina</taxon>
        <taxon>Sordariomycetes</taxon>
        <taxon>Hypocreomycetidae</taxon>
        <taxon>Hypocreales</taxon>
        <taxon>Cordycipitaceae</taxon>
        <taxon>Lecanicillium</taxon>
    </lineage>
</organism>